<evidence type="ECO:0000256" key="8">
    <source>
        <dbReference type="ARBA" id="ARBA00023136"/>
    </source>
</evidence>
<dbReference type="eggNOG" id="ENOG502QT1X">
    <property type="taxonomic scope" value="Eukaryota"/>
</dbReference>
<dbReference type="InterPro" id="IPR040140">
    <property type="entry name" value="Nkd-like"/>
</dbReference>
<dbReference type="Gene3D" id="1.10.238.10">
    <property type="entry name" value="EF-hand"/>
    <property type="match status" value="1"/>
</dbReference>
<evidence type="ECO:0000256" key="7">
    <source>
        <dbReference type="ARBA" id="ARBA00022837"/>
    </source>
</evidence>
<dbReference type="InterPro" id="IPR011992">
    <property type="entry name" value="EF-hand-dom_pair"/>
</dbReference>
<comment type="subcellular location">
    <subcellularLocation>
        <location evidence="10">Cell membrane</location>
    </subcellularLocation>
    <subcellularLocation>
        <location evidence="10">Cytoplasm</location>
    </subcellularLocation>
</comment>
<dbReference type="InterPro" id="IPR018247">
    <property type="entry name" value="EF_Hand_1_Ca_BS"/>
</dbReference>
<keyword evidence="5" id="KW-0519">Myristate</keyword>
<keyword evidence="8" id="KW-0472">Membrane</keyword>
<evidence type="ECO:0000256" key="1">
    <source>
        <dbReference type="ARBA" id="ARBA00007081"/>
    </source>
</evidence>
<proteinExistence type="inferred from homology"/>
<dbReference type="PROSITE" id="PS00018">
    <property type="entry name" value="EF_HAND_1"/>
    <property type="match status" value="1"/>
</dbReference>
<evidence type="ECO:0000256" key="6">
    <source>
        <dbReference type="ARBA" id="ARBA00022723"/>
    </source>
</evidence>
<keyword evidence="2 10" id="KW-1003">Cell membrane</keyword>
<feature type="domain" description="EF-hand" evidence="12">
    <location>
        <begin position="131"/>
        <end position="166"/>
    </location>
</feature>
<evidence type="ECO:0000256" key="10">
    <source>
        <dbReference type="RuleBase" id="RU367060"/>
    </source>
</evidence>
<comment type="function">
    <text evidence="10">Cell autonomous antagonist of the canonical Wnt signaling pathway.</text>
</comment>
<dbReference type="AlphaFoldDB" id="A0A151MS05"/>
<sequence>MGKLHSKHAAVCKPRESPEGDSFAVNASLARKGIEDWMVKQKYCGGSGSGLQQGCPHRAGCRLAGARDPSGEGYRETIGDEHFHLEVALPPEKTDGVCSADEKKAEKENDTHTSSKKQLKFEELQCDVSVEEDNRQEWTFTLYDFDNNGRVTREDITSLLHTIYEVVDASVNHSPSSSKTLRVKLTVAPDGSQRKKSILLNHTDLQSSRHRTESKASEELRGSEKKQRASLRYHYSDNNPEQSGCYRHCVDENIERRNHYLDLAGIENYTSKFGPGSPPAAQKQDPPSRVANQTRSRSHEPETFHAHHRKSQVVDPSHINLADTSYAKIAEIQQRLRNQDSNKHFVRSPKSIQMRAISYYW</sequence>
<keyword evidence="4 10" id="KW-0879">Wnt signaling pathway</keyword>
<dbReference type="PANTHER" id="PTHR22611:SF2">
    <property type="entry name" value="PROTEIN NAKED CUTICLE HOMOLOG 1"/>
    <property type="match status" value="1"/>
</dbReference>
<dbReference type="GO" id="GO:0090090">
    <property type="term" value="P:negative regulation of canonical Wnt signaling pathway"/>
    <property type="evidence" value="ECO:0007669"/>
    <property type="project" value="UniProtKB-ARBA"/>
</dbReference>
<protein>
    <recommendedName>
        <fullName evidence="10">Protein naked cuticle homolog</fullName>
    </recommendedName>
</protein>
<gene>
    <name evidence="13" type="primary">NKD1</name>
    <name evidence="13" type="ORF">Y1Q_0021231</name>
</gene>
<comment type="caution">
    <text evidence="13">The sequence shown here is derived from an EMBL/GenBank/DDBJ whole genome shotgun (WGS) entry which is preliminary data.</text>
</comment>
<keyword evidence="14" id="KW-1185">Reference proteome</keyword>
<comment type="similarity">
    <text evidence="1 10">Belongs to the NKD family.</text>
</comment>
<dbReference type="GO" id="GO:0005886">
    <property type="term" value="C:plasma membrane"/>
    <property type="evidence" value="ECO:0007669"/>
    <property type="project" value="UniProtKB-SubCell"/>
</dbReference>
<dbReference type="PANTHER" id="PTHR22611">
    <property type="entry name" value="PROTEIN NAKED CUTICLE"/>
    <property type="match status" value="1"/>
</dbReference>
<evidence type="ECO:0000256" key="4">
    <source>
        <dbReference type="ARBA" id="ARBA00022687"/>
    </source>
</evidence>
<dbReference type="GO" id="GO:0005737">
    <property type="term" value="C:cytoplasm"/>
    <property type="evidence" value="ECO:0007669"/>
    <property type="project" value="UniProtKB-SubCell"/>
</dbReference>
<evidence type="ECO:0000256" key="9">
    <source>
        <dbReference type="ARBA" id="ARBA00023288"/>
    </source>
</evidence>
<evidence type="ECO:0000256" key="11">
    <source>
        <dbReference type="SAM" id="MobiDB-lite"/>
    </source>
</evidence>
<evidence type="ECO:0000313" key="14">
    <source>
        <dbReference type="Proteomes" id="UP000050525"/>
    </source>
</evidence>
<accession>A0A151MS05</accession>
<dbReference type="EMBL" id="AKHW03005226">
    <property type="protein sequence ID" value="KYO27302.1"/>
    <property type="molecule type" value="Genomic_DNA"/>
</dbReference>
<feature type="region of interest" description="Disordered" evidence="11">
    <location>
        <begin position="270"/>
        <end position="312"/>
    </location>
</feature>
<keyword evidence="7 10" id="KW-0106">Calcium</keyword>
<organism evidence="13 14">
    <name type="scientific">Alligator mississippiensis</name>
    <name type="common">American alligator</name>
    <dbReference type="NCBI Taxonomy" id="8496"/>
    <lineage>
        <taxon>Eukaryota</taxon>
        <taxon>Metazoa</taxon>
        <taxon>Chordata</taxon>
        <taxon>Craniata</taxon>
        <taxon>Vertebrata</taxon>
        <taxon>Euteleostomi</taxon>
        <taxon>Archelosauria</taxon>
        <taxon>Archosauria</taxon>
        <taxon>Crocodylia</taxon>
        <taxon>Alligatoridae</taxon>
        <taxon>Alligatorinae</taxon>
        <taxon>Alligator</taxon>
    </lineage>
</organism>
<dbReference type="InterPro" id="IPR002048">
    <property type="entry name" value="EF_hand_dom"/>
</dbReference>
<reference evidence="13 14" key="1">
    <citation type="journal article" date="2012" name="Genome Biol.">
        <title>Sequencing three crocodilian genomes to illuminate the evolution of archosaurs and amniotes.</title>
        <authorList>
            <person name="St John J.A."/>
            <person name="Braun E.L."/>
            <person name="Isberg S.R."/>
            <person name="Miles L.G."/>
            <person name="Chong A.Y."/>
            <person name="Gongora J."/>
            <person name="Dalzell P."/>
            <person name="Moran C."/>
            <person name="Bed'hom B."/>
            <person name="Abzhanov A."/>
            <person name="Burgess S.C."/>
            <person name="Cooksey A.M."/>
            <person name="Castoe T.A."/>
            <person name="Crawford N.G."/>
            <person name="Densmore L.D."/>
            <person name="Drew J.C."/>
            <person name="Edwards S.V."/>
            <person name="Faircloth B.C."/>
            <person name="Fujita M.K."/>
            <person name="Greenwold M.J."/>
            <person name="Hoffmann F.G."/>
            <person name="Howard J.M."/>
            <person name="Iguchi T."/>
            <person name="Janes D.E."/>
            <person name="Khan S.Y."/>
            <person name="Kohno S."/>
            <person name="de Koning A.J."/>
            <person name="Lance S.L."/>
            <person name="McCarthy F.M."/>
            <person name="McCormack J.E."/>
            <person name="Merchant M.E."/>
            <person name="Peterson D.G."/>
            <person name="Pollock D.D."/>
            <person name="Pourmand N."/>
            <person name="Raney B.J."/>
            <person name="Roessler K.A."/>
            <person name="Sanford J.R."/>
            <person name="Sawyer R.H."/>
            <person name="Schmidt C.J."/>
            <person name="Triplett E.W."/>
            <person name="Tuberville T.D."/>
            <person name="Venegas-Anaya M."/>
            <person name="Howard J.T."/>
            <person name="Jarvis E.D."/>
            <person name="Guillette L.J.Jr."/>
            <person name="Glenn T.C."/>
            <person name="Green R.E."/>
            <person name="Ray D.A."/>
        </authorList>
    </citation>
    <scope>NUCLEOTIDE SEQUENCE [LARGE SCALE GENOMIC DNA]</scope>
    <source>
        <strain evidence="13">KSC_2009_1</strain>
    </source>
</reference>
<dbReference type="GO" id="GO:0016055">
    <property type="term" value="P:Wnt signaling pathway"/>
    <property type="evidence" value="ECO:0007669"/>
    <property type="project" value="UniProtKB-UniRule"/>
</dbReference>
<feature type="compositionally biased region" description="Basic residues" evidence="11">
    <location>
        <begin position="1"/>
        <end position="10"/>
    </location>
</feature>
<dbReference type="STRING" id="8496.A0A151MS05"/>
<dbReference type="PROSITE" id="PS50222">
    <property type="entry name" value="EF_HAND_2"/>
    <property type="match status" value="1"/>
</dbReference>
<evidence type="ECO:0000256" key="3">
    <source>
        <dbReference type="ARBA" id="ARBA00022490"/>
    </source>
</evidence>
<keyword evidence="6 10" id="KW-0479">Metal-binding</keyword>
<keyword evidence="3" id="KW-0963">Cytoplasm</keyword>
<dbReference type="FunFam" id="1.10.238.10:FF:000166">
    <property type="entry name" value="Naked cuticle homolog 1 (Drosophila)"/>
    <property type="match status" value="1"/>
</dbReference>
<feature type="region of interest" description="Disordered" evidence="11">
    <location>
        <begin position="204"/>
        <end position="238"/>
    </location>
</feature>
<dbReference type="GO" id="GO:0005509">
    <property type="term" value="F:calcium ion binding"/>
    <property type="evidence" value="ECO:0007669"/>
    <property type="project" value="InterPro"/>
</dbReference>
<feature type="compositionally biased region" description="Basic and acidic residues" evidence="11">
    <location>
        <begin position="210"/>
        <end position="227"/>
    </location>
</feature>
<name>A0A151MS05_ALLMI</name>
<evidence type="ECO:0000256" key="5">
    <source>
        <dbReference type="ARBA" id="ARBA00022707"/>
    </source>
</evidence>
<dbReference type="Proteomes" id="UP000050525">
    <property type="component" value="Unassembled WGS sequence"/>
</dbReference>
<evidence type="ECO:0000256" key="2">
    <source>
        <dbReference type="ARBA" id="ARBA00022475"/>
    </source>
</evidence>
<evidence type="ECO:0000259" key="12">
    <source>
        <dbReference type="PROSITE" id="PS50222"/>
    </source>
</evidence>
<keyword evidence="9" id="KW-0449">Lipoprotein</keyword>
<dbReference type="SUPFAM" id="SSF47473">
    <property type="entry name" value="EF-hand"/>
    <property type="match status" value="1"/>
</dbReference>
<feature type="region of interest" description="Disordered" evidence="11">
    <location>
        <begin position="1"/>
        <end position="21"/>
    </location>
</feature>
<evidence type="ECO:0000313" key="13">
    <source>
        <dbReference type="EMBL" id="KYO27302.1"/>
    </source>
</evidence>